<feature type="region of interest" description="Disordered" evidence="1">
    <location>
        <begin position="1"/>
        <end position="118"/>
    </location>
</feature>
<dbReference type="AlphaFoldDB" id="A0A0G0LAY1"/>
<evidence type="ECO:0000256" key="1">
    <source>
        <dbReference type="SAM" id="MobiDB-lite"/>
    </source>
</evidence>
<dbReference type="Proteomes" id="UP000034081">
    <property type="component" value="Unassembled WGS sequence"/>
</dbReference>
<dbReference type="EMBL" id="LBVL01000011">
    <property type="protein sequence ID" value="KKQ85030.1"/>
    <property type="molecule type" value="Genomic_DNA"/>
</dbReference>
<protein>
    <submittedName>
        <fullName evidence="2">Uncharacterized protein</fullName>
    </submittedName>
</protein>
<evidence type="ECO:0000313" key="3">
    <source>
        <dbReference type="Proteomes" id="UP000034081"/>
    </source>
</evidence>
<organism evidence="2 3">
    <name type="scientific">Candidatus Woesebacteria bacterium GW2011_GWB1_38_8</name>
    <dbReference type="NCBI Taxonomy" id="1618570"/>
    <lineage>
        <taxon>Bacteria</taxon>
        <taxon>Candidatus Woeseibacteriota</taxon>
    </lineage>
</organism>
<name>A0A0G0LAY1_9BACT</name>
<proteinExistence type="predicted"/>
<dbReference type="STRING" id="1618570.UT08_C0011G0048"/>
<comment type="caution">
    <text evidence="2">The sequence shown here is derived from an EMBL/GenBank/DDBJ whole genome shotgun (WGS) entry which is preliminary data.</text>
</comment>
<evidence type="ECO:0000313" key="2">
    <source>
        <dbReference type="EMBL" id="KKQ85030.1"/>
    </source>
</evidence>
<reference evidence="2 3" key="1">
    <citation type="journal article" date="2015" name="Nature">
        <title>rRNA introns, odd ribosomes, and small enigmatic genomes across a large radiation of phyla.</title>
        <authorList>
            <person name="Brown C.T."/>
            <person name="Hug L.A."/>
            <person name="Thomas B.C."/>
            <person name="Sharon I."/>
            <person name="Castelle C.J."/>
            <person name="Singh A."/>
            <person name="Wilkins M.J."/>
            <person name="Williams K.H."/>
            <person name="Banfield J.F."/>
        </authorList>
    </citation>
    <scope>NUCLEOTIDE SEQUENCE [LARGE SCALE GENOMIC DNA]</scope>
</reference>
<sequence length="118" mass="11317">MNPNDPNDKGPVGVSEPVVPGVSAPVGSDPVGATTAPTPFVQADETPTAPSSVSTAVPGVDPVPSVASMPVPPVASEPSDVMPDEPATPQASPAVGTALPSDEEKSGGGMPGAPTGSI</sequence>
<feature type="compositionally biased region" description="Low complexity" evidence="1">
    <location>
        <begin position="10"/>
        <end position="32"/>
    </location>
</feature>
<gene>
    <name evidence="2" type="ORF">UT08_C0011G0048</name>
</gene>
<accession>A0A0G0LAY1</accession>